<dbReference type="Pfam" id="PF06293">
    <property type="entry name" value="Kdo"/>
    <property type="match status" value="1"/>
</dbReference>
<dbReference type="EMBL" id="JACFXU010000017">
    <property type="protein sequence ID" value="MBA6413844.1"/>
    <property type="molecule type" value="Genomic_DNA"/>
</dbReference>
<comment type="caution">
    <text evidence="1">The sequence shown here is derived from an EMBL/GenBank/DDBJ whole genome shotgun (WGS) entry which is preliminary data.</text>
</comment>
<sequence>MIITKQPNNPELHATAVQLSQDNLPQGWALVSSSVNTRVAVQPNEGLYYKEFLPRSPLEYIKALLLGSRATRARRNSDALRKSGFDAPEHVAWGRLPNGHDYLIALAIPGDGITHWLRHGLTGRDPATLILRRNLLQALGTFIGRLHNTGYIHGDLRPSNVLANYKGGQFRFALIDNERNILRRPPPGKLLLKNLMQLNMLLPSDLTRSDRWRFFLAWQQQYPELGHQEARLLAIEAYQWAMRRLQAKGKL</sequence>
<name>A0A7W2TXM8_9GAMM</name>
<accession>A0A7W2TXM8</accession>
<dbReference type="SUPFAM" id="SSF56112">
    <property type="entry name" value="Protein kinase-like (PK-like)"/>
    <property type="match status" value="1"/>
</dbReference>
<proteinExistence type="predicted"/>
<organism evidence="1 2">
    <name type="scientific">Sediminihaliea albiluteola</name>
    <dbReference type="NCBI Taxonomy" id="2758564"/>
    <lineage>
        <taxon>Bacteria</taxon>
        <taxon>Pseudomonadati</taxon>
        <taxon>Pseudomonadota</taxon>
        <taxon>Gammaproteobacteria</taxon>
        <taxon>Cellvibrionales</taxon>
        <taxon>Halieaceae</taxon>
        <taxon>Sediminihaliea</taxon>
    </lineage>
</organism>
<gene>
    <name evidence="1" type="ORF">H2508_12050</name>
</gene>
<evidence type="ECO:0000313" key="2">
    <source>
        <dbReference type="Proteomes" id="UP000539350"/>
    </source>
</evidence>
<evidence type="ECO:0000313" key="1">
    <source>
        <dbReference type="EMBL" id="MBA6413844.1"/>
    </source>
</evidence>
<keyword evidence="2" id="KW-1185">Reference proteome</keyword>
<dbReference type="RefSeq" id="WP_182173979.1">
    <property type="nucleotide sequence ID" value="NZ_JACFXU010000017.1"/>
</dbReference>
<dbReference type="Proteomes" id="UP000539350">
    <property type="component" value="Unassembled WGS sequence"/>
</dbReference>
<protein>
    <recommendedName>
        <fullName evidence="3">Lipopolysaccharide kinase (Kdo/WaaP) family protein</fullName>
    </recommendedName>
</protein>
<dbReference type="Gene3D" id="1.10.510.10">
    <property type="entry name" value="Transferase(Phosphotransferase) domain 1"/>
    <property type="match status" value="1"/>
</dbReference>
<dbReference type="InterPro" id="IPR011009">
    <property type="entry name" value="Kinase-like_dom_sf"/>
</dbReference>
<evidence type="ECO:0008006" key="3">
    <source>
        <dbReference type="Google" id="ProtNLM"/>
    </source>
</evidence>
<dbReference type="AlphaFoldDB" id="A0A7W2TXM8"/>
<reference evidence="1 2" key="1">
    <citation type="submission" date="2020-07" db="EMBL/GenBank/DDBJ databases">
        <title>Halieaceae bacterium, F7430, whole genome shotgun sequencing project.</title>
        <authorList>
            <person name="Jiang S."/>
            <person name="Liu Z.W."/>
            <person name="Du Z.J."/>
        </authorList>
    </citation>
    <scope>NUCLEOTIDE SEQUENCE [LARGE SCALE GENOMIC DNA]</scope>
    <source>
        <strain evidence="1 2">F7430</strain>
    </source>
</reference>